<dbReference type="Gene3D" id="3.40.630.30">
    <property type="match status" value="1"/>
</dbReference>
<comment type="catalytic activity">
    <reaction evidence="6">
        <text>a fatty acyl-[ACP] + S-adenosyl-L-methionine = an N-acyl-L-homoserine lactone + S-methyl-5'-thioadenosine + holo-[ACP] + H(+)</text>
        <dbReference type="Rhea" id="RHEA:10096"/>
        <dbReference type="Rhea" id="RHEA-COMP:9685"/>
        <dbReference type="Rhea" id="RHEA-COMP:14125"/>
        <dbReference type="ChEBI" id="CHEBI:15378"/>
        <dbReference type="ChEBI" id="CHEBI:17509"/>
        <dbReference type="ChEBI" id="CHEBI:55474"/>
        <dbReference type="ChEBI" id="CHEBI:59789"/>
        <dbReference type="ChEBI" id="CHEBI:64479"/>
        <dbReference type="ChEBI" id="CHEBI:138651"/>
        <dbReference type="EC" id="2.3.1.184"/>
    </reaction>
</comment>
<dbReference type="InterPro" id="IPR016181">
    <property type="entry name" value="Acyl_CoA_acyltransferase"/>
</dbReference>
<proteinExistence type="inferred from homology"/>
<keyword evidence="8" id="KW-1185">Reference proteome</keyword>
<evidence type="ECO:0000256" key="2">
    <source>
        <dbReference type="ARBA" id="ARBA00022679"/>
    </source>
</evidence>
<dbReference type="Pfam" id="PF00765">
    <property type="entry name" value="Autoind_synth"/>
    <property type="match status" value="1"/>
</dbReference>
<evidence type="ECO:0000256" key="6">
    <source>
        <dbReference type="RuleBase" id="RU361135"/>
    </source>
</evidence>
<evidence type="ECO:0000256" key="1">
    <source>
        <dbReference type="ARBA" id="ARBA00022654"/>
    </source>
</evidence>
<evidence type="ECO:0000313" key="7">
    <source>
        <dbReference type="EMBL" id="TDL91456.1"/>
    </source>
</evidence>
<dbReference type="EC" id="2.3.1.184" evidence="6"/>
<keyword evidence="3 6" id="KW-0949">S-adenosyl-L-methionine</keyword>
<dbReference type="PANTHER" id="PTHR39322">
    <property type="entry name" value="ACYL-HOMOSERINE-LACTONE SYNTHASE"/>
    <property type="match status" value="1"/>
</dbReference>
<keyword evidence="1 5" id="KW-0673">Quorum sensing</keyword>
<evidence type="ECO:0000256" key="3">
    <source>
        <dbReference type="ARBA" id="ARBA00022691"/>
    </source>
</evidence>
<dbReference type="AlphaFoldDB" id="A0A4R6B5X0"/>
<dbReference type="PRINTS" id="PR01549">
    <property type="entry name" value="AUTOINDCRSYN"/>
</dbReference>
<dbReference type="PANTHER" id="PTHR39322:SF1">
    <property type="entry name" value="ISOVALERYL-HOMOSERINE LACTONE SYNTHASE"/>
    <property type="match status" value="1"/>
</dbReference>
<organism evidence="7 8">
    <name type="scientific">Meridianimarinicoccus aquatilis</name>
    <dbReference type="NCBI Taxonomy" id="2552766"/>
    <lineage>
        <taxon>Bacteria</taxon>
        <taxon>Pseudomonadati</taxon>
        <taxon>Pseudomonadota</taxon>
        <taxon>Alphaproteobacteria</taxon>
        <taxon>Rhodobacterales</taxon>
        <taxon>Paracoccaceae</taxon>
        <taxon>Meridianimarinicoccus</taxon>
    </lineage>
</organism>
<evidence type="ECO:0000313" key="8">
    <source>
        <dbReference type="Proteomes" id="UP000294562"/>
    </source>
</evidence>
<dbReference type="OrthoDB" id="6169313at2"/>
<comment type="similarity">
    <text evidence="5 6">Belongs to the autoinducer synthase family.</text>
</comment>
<evidence type="ECO:0000256" key="5">
    <source>
        <dbReference type="PROSITE-ProRule" id="PRU00533"/>
    </source>
</evidence>
<protein>
    <recommendedName>
        <fullName evidence="6">Acyl-homoserine-lactone synthase</fullName>
        <ecNumber evidence="6">2.3.1.184</ecNumber>
    </recommendedName>
    <alternativeName>
        <fullName evidence="6">Autoinducer synthesis protein</fullName>
    </alternativeName>
</protein>
<dbReference type="InterPro" id="IPR001690">
    <property type="entry name" value="Autoind_synthase"/>
</dbReference>
<dbReference type="GO" id="GO:0009372">
    <property type="term" value="P:quorum sensing"/>
    <property type="evidence" value="ECO:0007669"/>
    <property type="project" value="UniProtKB-UniRule"/>
</dbReference>
<dbReference type="PROSITE" id="PS51187">
    <property type="entry name" value="AUTOINDUCER_SYNTH_2"/>
    <property type="match status" value="1"/>
</dbReference>
<keyword evidence="2 6" id="KW-0808">Transferase</keyword>
<evidence type="ECO:0000256" key="4">
    <source>
        <dbReference type="ARBA" id="ARBA00022929"/>
    </source>
</evidence>
<keyword evidence="4 5" id="KW-0071">Autoinducer synthesis</keyword>
<sequence>MLRYIYGHQLDQFPVLRDSMFRDRADQFHTRLGWEVTVNEDGKEYDQYDGADALYVIWENDDGTHGGSMRFLPTTGPTMINDHFLDLLDGNPVRNGQIFECTRFCLARNSGPRVSAALMLGGAELGLARKLSFTIGVFDARMVRIYSRLGWAPMILGTIGEGRDAISAGLWAFSETRAQALCEKADIPRGLSRLWYHRAMEKPPVRLVQTA</sequence>
<dbReference type="GO" id="GO:0061579">
    <property type="term" value="F:N-acyl homoserine lactone synthase activity"/>
    <property type="evidence" value="ECO:0007669"/>
    <property type="project" value="UniProtKB-UniRule"/>
</dbReference>
<accession>A0A4R6B5X0</accession>
<dbReference type="GO" id="GO:0007165">
    <property type="term" value="P:signal transduction"/>
    <property type="evidence" value="ECO:0007669"/>
    <property type="project" value="TreeGrafter"/>
</dbReference>
<dbReference type="RefSeq" id="WP_133340960.1">
    <property type="nucleotide sequence ID" value="NZ_SMZO01000001.1"/>
</dbReference>
<dbReference type="Proteomes" id="UP000294562">
    <property type="component" value="Unassembled WGS sequence"/>
</dbReference>
<reference evidence="7 8" key="1">
    <citation type="submission" date="2019-03" db="EMBL/GenBank/DDBJ databases">
        <title>Rhodobacteraceae bacterium SM1902, a new member of the family Rhodobacteraceae isolated from Yantai.</title>
        <authorList>
            <person name="Sun Y."/>
        </authorList>
    </citation>
    <scope>NUCLEOTIDE SEQUENCE [LARGE SCALE GENOMIC DNA]</scope>
    <source>
        <strain evidence="7 8">SM1902</strain>
    </source>
</reference>
<name>A0A4R6B5X0_9RHOB</name>
<dbReference type="EMBL" id="SMZO01000001">
    <property type="protein sequence ID" value="TDL91456.1"/>
    <property type="molecule type" value="Genomic_DNA"/>
</dbReference>
<gene>
    <name evidence="7" type="ORF">E2L05_00690</name>
</gene>
<comment type="caution">
    <text evidence="7">The sequence shown here is derived from an EMBL/GenBank/DDBJ whole genome shotgun (WGS) entry which is preliminary data.</text>
</comment>
<dbReference type="SUPFAM" id="SSF55729">
    <property type="entry name" value="Acyl-CoA N-acyltransferases (Nat)"/>
    <property type="match status" value="1"/>
</dbReference>